<gene>
    <name evidence="7" type="ORF">CQA43_03685</name>
</gene>
<dbReference type="OrthoDB" id="9772409at2"/>
<proteinExistence type="predicted"/>
<evidence type="ECO:0000256" key="2">
    <source>
        <dbReference type="ARBA" id="ARBA00022691"/>
    </source>
</evidence>
<accession>A0A3D8IDE3</accession>
<dbReference type="SUPFAM" id="SSF102114">
    <property type="entry name" value="Radical SAM enzymes"/>
    <property type="match status" value="1"/>
</dbReference>
<comment type="cofactor">
    <cofactor evidence="1">
        <name>[4Fe-4S] cluster</name>
        <dbReference type="ChEBI" id="CHEBI:49883"/>
    </cofactor>
</comment>
<name>A0A3D8IDE3_9HELI</name>
<dbReference type="InterPro" id="IPR058240">
    <property type="entry name" value="rSAM_sf"/>
</dbReference>
<dbReference type="InterPro" id="IPR050377">
    <property type="entry name" value="Radical_SAM_PqqE_MftC-like"/>
</dbReference>
<dbReference type="PANTHER" id="PTHR11228">
    <property type="entry name" value="RADICAL SAM DOMAIN PROTEIN"/>
    <property type="match status" value="1"/>
</dbReference>
<evidence type="ECO:0000313" key="7">
    <source>
        <dbReference type="EMBL" id="RDU63243.1"/>
    </source>
</evidence>
<dbReference type="GO" id="GO:0051536">
    <property type="term" value="F:iron-sulfur cluster binding"/>
    <property type="evidence" value="ECO:0007669"/>
    <property type="project" value="UniProtKB-KW"/>
</dbReference>
<evidence type="ECO:0000256" key="4">
    <source>
        <dbReference type="ARBA" id="ARBA00023004"/>
    </source>
</evidence>
<sequence length="434" mass="50264">MTPIILQPLFEQWRKEGIPFCVTNENYNKTESLYLSDSLKENAQIGYPFLPDELCGGGGKWLESNLWNDKIPDYLPSWQVEKIAVWLLQNRKKIYSVTLYLTSKCNYACPMCTFHGKGYLGEKSYFQDNPQFVGDMELEKAYKIIDKVSDYGISRISLTTQGEPLLYPHLIEVIKYCKAKGFYVVFTSNGSLMDKEMADKLKDARVDEINFSIDSIDEEVYKQVRSPNHKYYKNALQAPIIAKNIGIYTAVHFTEQKVNKGGFKQVLEYYRPHRIQQIRNGFECEVSDKNIKRVREFREATHYIHGLCAGNEYIILLDGTLVGCCSMYYFINEIKNNLPNVLNDKTFGESLDKLHNFLAKNPLMIDKCKKCGAYVPSIVSTQEKRVEKGYFVLRNFGREIWFCIPEKISSLPDDVLLYMYQNNLVTKMKQDGIL</sequence>
<keyword evidence="3" id="KW-0479">Metal-binding</keyword>
<evidence type="ECO:0000256" key="3">
    <source>
        <dbReference type="ARBA" id="ARBA00022723"/>
    </source>
</evidence>
<dbReference type="Proteomes" id="UP000256650">
    <property type="component" value="Unassembled WGS sequence"/>
</dbReference>
<dbReference type="GeneID" id="82535383"/>
<evidence type="ECO:0000256" key="5">
    <source>
        <dbReference type="ARBA" id="ARBA00023014"/>
    </source>
</evidence>
<dbReference type="InterPro" id="IPR007197">
    <property type="entry name" value="rSAM"/>
</dbReference>
<comment type="caution">
    <text evidence="7">The sequence shown here is derived from an EMBL/GenBank/DDBJ whole genome shotgun (WGS) entry which is preliminary data.</text>
</comment>
<dbReference type="GO" id="GO:0003824">
    <property type="term" value="F:catalytic activity"/>
    <property type="evidence" value="ECO:0007669"/>
    <property type="project" value="InterPro"/>
</dbReference>
<keyword evidence="4" id="KW-0408">Iron</keyword>
<evidence type="ECO:0000313" key="8">
    <source>
        <dbReference type="Proteomes" id="UP000256650"/>
    </source>
</evidence>
<dbReference type="CDD" id="cd01335">
    <property type="entry name" value="Radical_SAM"/>
    <property type="match status" value="1"/>
</dbReference>
<feature type="domain" description="Radical SAM core" evidence="6">
    <location>
        <begin position="91"/>
        <end position="307"/>
    </location>
</feature>
<dbReference type="InterPro" id="IPR006638">
    <property type="entry name" value="Elp3/MiaA/NifB-like_rSAM"/>
</dbReference>
<dbReference type="SFLD" id="SFLDS00029">
    <property type="entry name" value="Radical_SAM"/>
    <property type="match status" value="1"/>
</dbReference>
<dbReference type="PANTHER" id="PTHR11228:SF7">
    <property type="entry name" value="PQQA PEPTIDE CYCLASE"/>
    <property type="match status" value="1"/>
</dbReference>
<dbReference type="SFLD" id="SFLDG01067">
    <property type="entry name" value="SPASM/twitch_domain_containing"/>
    <property type="match status" value="1"/>
</dbReference>
<dbReference type="GO" id="GO:0046872">
    <property type="term" value="F:metal ion binding"/>
    <property type="evidence" value="ECO:0007669"/>
    <property type="project" value="UniProtKB-KW"/>
</dbReference>
<evidence type="ECO:0000259" key="6">
    <source>
        <dbReference type="PROSITE" id="PS51918"/>
    </source>
</evidence>
<dbReference type="RefSeq" id="WP_115551273.1">
    <property type="nucleotide sequence ID" value="NZ_CAXHOB010000028.1"/>
</dbReference>
<keyword evidence="5" id="KW-0411">Iron-sulfur</keyword>
<keyword evidence="2" id="KW-0949">S-adenosyl-L-methionine</keyword>
<dbReference type="SMART" id="SM00729">
    <property type="entry name" value="Elp3"/>
    <property type="match status" value="1"/>
</dbReference>
<dbReference type="AlphaFoldDB" id="A0A3D8IDE3"/>
<keyword evidence="8" id="KW-1185">Reference proteome</keyword>
<dbReference type="InterPro" id="IPR013785">
    <property type="entry name" value="Aldolase_TIM"/>
</dbReference>
<evidence type="ECO:0000256" key="1">
    <source>
        <dbReference type="ARBA" id="ARBA00001966"/>
    </source>
</evidence>
<reference evidence="7 8" key="1">
    <citation type="submission" date="2018-04" db="EMBL/GenBank/DDBJ databases">
        <title>Novel Campyloabacter and Helicobacter Species and Strains.</title>
        <authorList>
            <person name="Mannion A.J."/>
            <person name="Shen Z."/>
            <person name="Fox J.G."/>
        </authorList>
    </citation>
    <scope>NUCLEOTIDE SEQUENCE [LARGE SCALE GENOMIC DNA]</scope>
    <source>
        <strain evidence="7 8">MIT 99-5101</strain>
    </source>
</reference>
<protein>
    <recommendedName>
        <fullName evidence="6">Radical SAM core domain-containing protein</fullName>
    </recommendedName>
</protein>
<dbReference type="Pfam" id="PF04055">
    <property type="entry name" value="Radical_SAM"/>
    <property type="match status" value="1"/>
</dbReference>
<dbReference type="EMBL" id="NXLS01000003">
    <property type="protein sequence ID" value="RDU63243.1"/>
    <property type="molecule type" value="Genomic_DNA"/>
</dbReference>
<organism evidence="7 8">
    <name type="scientific">Helicobacter ganmani</name>
    <dbReference type="NCBI Taxonomy" id="60246"/>
    <lineage>
        <taxon>Bacteria</taxon>
        <taxon>Pseudomonadati</taxon>
        <taxon>Campylobacterota</taxon>
        <taxon>Epsilonproteobacteria</taxon>
        <taxon>Campylobacterales</taxon>
        <taxon>Helicobacteraceae</taxon>
        <taxon>Helicobacter</taxon>
    </lineage>
</organism>
<dbReference type="Gene3D" id="3.20.20.70">
    <property type="entry name" value="Aldolase class I"/>
    <property type="match status" value="1"/>
</dbReference>
<dbReference type="PROSITE" id="PS51918">
    <property type="entry name" value="RADICAL_SAM"/>
    <property type="match status" value="1"/>
</dbReference>